<dbReference type="Pfam" id="PF10798">
    <property type="entry name" value="YmgB"/>
    <property type="match status" value="1"/>
</dbReference>
<accession>A0A090V137</accession>
<name>A0A090V137_PSEVU</name>
<organism evidence="1 2">
    <name type="scientific">Pseudescherichia vulneris NBRC 102420</name>
    <dbReference type="NCBI Taxonomy" id="1115515"/>
    <lineage>
        <taxon>Bacteria</taxon>
        <taxon>Pseudomonadati</taxon>
        <taxon>Pseudomonadota</taxon>
        <taxon>Gammaproteobacteria</taxon>
        <taxon>Enterobacterales</taxon>
        <taxon>Enterobacteriaceae</taxon>
        <taxon>Pseudescherichia</taxon>
    </lineage>
</organism>
<proteinExistence type="predicted"/>
<evidence type="ECO:0000313" key="1">
    <source>
        <dbReference type="EMBL" id="GAL58610.1"/>
    </source>
</evidence>
<evidence type="ECO:0000313" key="2">
    <source>
        <dbReference type="Proteomes" id="UP000029462"/>
    </source>
</evidence>
<dbReference type="Gene3D" id="1.20.5.5260">
    <property type="match status" value="1"/>
</dbReference>
<comment type="caution">
    <text evidence="1">The sequence shown here is derived from an EMBL/GenBank/DDBJ whole genome shotgun (WGS) entry which is preliminary data.</text>
</comment>
<dbReference type="Proteomes" id="UP000029462">
    <property type="component" value="Unassembled WGS sequence"/>
</dbReference>
<reference evidence="1 2" key="1">
    <citation type="submission" date="2014-09" db="EMBL/GenBank/DDBJ databases">
        <title>Whole genome shotgun sequence of Escherichia vulneris NBRC 102420.</title>
        <authorList>
            <person name="Yoshida Y."/>
            <person name="Hosoyama A."/>
            <person name="Tsuchikane K."/>
            <person name="Ohji S."/>
            <person name="Ichikawa N."/>
            <person name="Kimura A."/>
            <person name="Yamazoe A."/>
            <person name="Ezaki T."/>
            <person name="Fujita N."/>
        </authorList>
    </citation>
    <scope>NUCLEOTIDE SEQUENCE [LARGE SCALE GENOMIC DNA]</scope>
    <source>
        <strain evidence="1 2">NBRC 102420</strain>
    </source>
</reference>
<dbReference type="GO" id="GO:0071468">
    <property type="term" value="P:cellular response to acidic pH"/>
    <property type="evidence" value="ECO:0007669"/>
    <property type="project" value="InterPro"/>
</dbReference>
<sequence length="93" mass="10086">MNKITSDNIKGTTTCQIFVEAAHGSSAIVLQPEYASPEEAIGSISTELLKSGKSLTFKEIQLMLIVRMKLSSGEFQQAILREALLLVTNKAVC</sequence>
<dbReference type="InterPro" id="IPR024753">
    <property type="entry name" value="AriR"/>
</dbReference>
<protein>
    <submittedName>
        <fullName evidence="1">Uncharacterized protein</fullName>
    </submittedName>
</protein>
<gene>
    <name evidence="1" type="ORF">EV102420_12_01160</name>
</gene>
<dbReference type="EMBL" id="BBMZ01000012">
    <property type="protein sequence ID" value="GAL58610.1"/>
    <property type="molecule type" value="Genomic_DNA"/>
</dbReference>
<keyword evidence="2" id="KW-1185">Reference proteome</keyword>
<dbReference type="AlphaFoldDB" id="A0A090V137"/>
<dbReference type="RefSeq" id="WP_042391676.1">
    <property type="nucleotide sequence ID" value="NZ_BBMZ01000012.1"/>
</dbReference>